<dbReference type="SUPFAM" id="SSF52058">
    <property type="entry name" value="L domain-like"/>
    <property type="match status" value="3"/>
</dbReference>
<dbReference type="PROSITE" id="PS51450">
    <property type="entry name" value="LRR"/>
    <property type="match status" value="5"/>
</dbReference>
<dbReference type="AlphaFoldDB" id="T1JRB4"/>
<dbReference type="InterPro" id="IPR032675">
    <property type="entry name" value="LRR_dom_sf"/>
</dbReference>
<evidence type="ECO:0008006" key="6">
    <source>
        <dbReference type="Google" id="ProtNLM"/>
    </source>
</evidence>
<evidence type="ECO:0000313" key="4">
    <source>
        <dbReference type="EnsemblMetazoa" id="tetur01g06290.1"/>
    </source>
</evidence>
<keyword evidence="1" id="KW-0433">Leucine-rich repeat</keyword>
<dbReference type="SMART" id="SM00369">
    <property type="entry name" value="LRR_TYP"/>
    <property type="match status" value="15"/>
</dbReference>
<dbReference type="EMBL" id="CAEY01000447">
    <property type="status" value="NOT_ANNOTATED_CDS"/>
    <property type="molecule type" value="Genomic_DNA"/>
</dbReference>
<evidence type="ECO:0000256" key="3">
    <source>
        <dbReference type="SAM" id="MobiDB-lite"/>
    </source>
</evidence>
<evidence type="ECO:0000256" key="2">
    <source>
        <dbReference type="ARBA" id="ARBA00022737"/>
    </source>
</evidence>
<dbReference type="HOGENOM" id="CLU_293616_0_0_1"/>
<evidence type="ECO:0000256" key="1">
    <source>
        <dbReference type="ARBA" id="ARBA00022614"/>
    </source>
</evidence>
<dbReference type="Pfam" id="PF13855">
    <property type="entry name" value="LRR_8"/>
    <property type="match status" value="5"/>
</dbReference>
<feature type="region of interest" description="Disordered" evidence="3">
    <location>
        <begin position="392"/>
        <end position="420"/>
    </location>
</feature>
<organism evidence="4 5">
    <name type="scientific">Tetranychus urticae</name>
    <name type="common">Two-spotted spider mite</name>
    <dbReference type="NCBI Taxonomy" id="32264"/>
    <lineage>
        <taxon>Eukaryota</taxon>
        <taxon>Metazoa</taxon>
        <taxon>Ecdysozoa</taxon>
        <taxon>Arthropoda</taxon>
        <taxon>Chelicerata</taxon>
        <taxon>Arachnida</taxon>
        <taxon>Acari</taxon>
        <taxon>Acariformes</taxon>
        <taxon>Trombidiformes</taxon>
        <taxon>Prostigmata</taxon>
        <taxon>Eleutherengona</taxon>
        <taxon>Raphignathae</taxon>
        <taxon>Tetranychoidea</taxon>
        <taxon>Tetranychidae</taxon>
        <taxon>Tetranychus</taxon>
    </lineage>
</organism>
<evidence type="ECO:0000313" key="5">
    <source>
        <dbReference type="Proteomes" id="UP000015104"/>
    </source>
</evidence>
<keyword evidence="2" id="KW-0677">Repeat</keyword>
<dbReference type="InterPro" id="IPR001611">
    <property type="entry name" value="Leu-rich_rpt"/>
</dbReference>
<proteinExistence type="predicted"/>
<dbReference type="PANTHER" id="PTHR24366">
    <property type="entry name" value="IG(IMMUNOGLOBULIN) AND LRR(LEUCINE RICH REPEAT) DOMAINS"/>
    <property type="match status" value="1"/>
</dbReference>
<dbReference type="InterPro" id="IPR003591">
    <property type="entry name" value="Leu-rich_rpt_typical-subtyp"/>
</dbReference>
<dbReference type="eggNOG" id="KOG0619">
    <property type="taxonomic scope" value="Eukaryota"/>
</dbReference>
<keyword evidence="5" id="KW-1185">Reference proteome</keyword>
<sequence length="1035" mass="115720">MKLLLSNRLRVFDVSFNPAISLMGQPLKGLTRLTNLLVKGVKLSFMGQSFFSNSSSELQMVDLSCNQLKSVPTQALSTTRKLIRLNLADNEIIKLNGDSFGKWSAKLLSLSLSKNGLQFISPDAFKNTVNLRELRLGFNNLLTTSSTYGQFLIPLRSSLTILELSYSIGSQLFSTLRSMVKLELLELDNNRLIDRDSLDNIKELTSLVHIDLEGNQLMSLPISLFNGSVHTKLRNIVVSSNKLVQIGGKTFNSLGQVVTIDLRGNQLTKLEETSFNNLPMLQTLILARNQLGSLDDRRIIVNCSNLVNLHLQENQLKFIDFSSFSDIRPTSLAAKNLSNPFGINLNVSHNQLSHIYVSEPNFDLIADFNVNGWVNGSETLISTTTSTTTVKPGKLVTPLPVTTPTLPDSAGNNATNETVPNEVNNNDDLSQEMNNNLPADQPIGIKRKVGLPIRSLDLSYNRLTEFNTNISKAIGGNLVTLNLNHNGLTSFPVDSNHSCCENLIFLDLSYNNITNIVPFGRIFSSMVNLMILDLSYNAINIIHPTIFNGTKVSKLNLKGNHLSSLTLLKPSSLPSTSSAHTPEYSPGQLIMDMNWPCFGISSTLVHLDLSDNHFYSIPSEIYSCQHLIHLNLQSNHLHQFHESLVFLSTLPKLRHLDLSYNPINGDFTSYNRKQLSLSTGGNKRETITFSALQYLHVQNCSLPTIPAIKSTHLIYLDVSHNVLYNISSSILSDIPNLLHLNLSFNELPVVPEELGLLRSLITLSLSGNPISNLDSSSFTPFKQLKTIDIRSLSLRYIDIRMFNSLKYLTDLATSTYPRVRSFRLADLLTKSLSLRSALIQVEEPILSHQIQWAFGSKLRQLIITGHQLKKILPDAFLGLHHRPDMVLRIVDTNISVLPTGLLRYLNDIRHITIDLRRNQLTQFNLDILQPIEATKSSFPFHVPFSSNGITLSGGLLLEDNPLICSCDITWLGSWLRKWLKETRKIHLLNHETFLSTESKARLMTYIGCNCCSTNLSLAQLFLLQYSVYLFMVGLS</sequence>
<name>T1JRB4_TETUR</name>
<dbReference type="EnsemblMetazoa" id="tetur01g06290.1">
    <property type="protein sequence ID" value="tetur01g06290.1"/>
    <property type="gene ID" value="tetur01g06290"/>
</dbReference>
<dbReference type="PANTHER" id="PTHR24366:SF168">
    <property type="entry name" value="GH22922P-RELATED"/>
    <property type="match status" value="1"/>
</dbReference>
<reference evidence="4" key="2">
    <citation type="submission" date="2015-06" db="UniProtKB">
        <authorList>
            <consortium name="EnsemblMetazoa"/>
        </authorList>
    </citation>
    <scope>IDENTIFICATION</scope>
</reference>
<protein>
    <recommendedName>
        <fullName evidence="6">LRRCT domain-containing protein</fullName>
    </recommendedName>
</protein>
<dbReference type="Proteomes" id="UP000015104">
    <property type="component" value="Unassembled WGS sequence"/>
</dbReference>
<dbReference type="STRING" id="32264.T1JRB4"/>
<accession>T1JRB4</accession>
<reference evidence="5" key="1">
    <citation type="submission" date="2011-08" db="EMBL/GenBank/DDBJ databases">
        <authorList>
            <person name="Rombauts S."/>
        </authorList>
    </citation>
    <scope>NUCLEOTIDE SEQUENCE</scope>
    <source>
        <strain evidence="5">London</strain>
    </source>
</reference>
<dbReference type="Gene3D" id="3.80.10.10">
    <property type="entry name" value="Ribonuclease Inhibitor"/>
    <property type="match status" value="6"/>
</dbReference>